<keyword evidence="8" id="KW-1185">Reference proteome</keyword>
<dbReference type="PANTHER" id="PTHR30250">
    <property type="entry name" value="PST FAMILY PREDICTED COLANIC ACID TRANSPORTER"/>
    <property type="match status" value="1"/>
</dbReference>
<keyword evidence="3 6" id="KW-0812">Transmembrane</keyword>
<reference evidence="8" key="1">
    <citation type="submission" date="2016-10" db="EMBL/GenBank/DDBJ databases">
        <authorList>
            <person name="Varghese N."/>
            <person name="Submissions S."/>
        </authorList>
    </citation>
    <scope>NUCLEOTIDE SEQUENCE [LARGE SCALE GENOMIC DNA]</scope>
    <source>
        <strain evidence="8">DSM 23313</strain>
    </source>
</reference>
<evidence type="ECO:0000256" key="1">
    <source>
        <dbReference type="ARBA" id="ARBA00004651"/>
    </source>
</evidence>
<comment type="subcellular location">
    <subcellularLocation>
        <location evidence="1">Cell membrane</location>
        <topology evidence="1">Multi-pass membrane protein</topology>
    </subcellularLocation>
</comment>
<feature type="transmembrane region" description="Helical" evidence="6">
    <location>
        <begin position="457"/>
        <end position="475"/>
    </location>
</feature>
<feature type="transmembrane region" description="Helical" evidence="6">
    <location>
        <begin position="115"/>
        <end position="134"/>
    </location>
</feature>
<feature type="transmembrane region" description="Helical" evidence="6">
    <location>
        <begin position="79"/>
        <end position="100"/>
    </location>
</feature>
<keyword evidence="2" id="KW-1003">Cell membrane</keyword>
<dbReference type="Pfam" id="PF01943">
    <property type="entry name" value="Polysacc_synt"/>
    <property type="match status" value="1"/>
</dbReference>
<name>A0A1G8AXI3_9FLAO</name>
<dbReference type="GO" id="GO:0005886">
    <property type="term" value="C:plasma membrane"/>
    <property type="evidence" value="ECO:0007669"/>
    <property type="project" value="UniProtKB-SubCell"/>
</dbReference>
<dbReference type="AlphaFoldDB" id="A0A1G8AXI3"/>
<feature type="transmembrane region" description="Helical" evidence="6">
    <location>
        <begin position="146"/>
        <end position="167"/>
    </location>
</feature>
<dbReference type="InterPro" id="IPR002797">
    <property type="entry name" value="Polysacc_synth"/>
</dbReference>
<feature type="transmembrane region" description="Helical" evidence="6">
    <location>
        <begin position="434"/>
        <end position="451"/>
    </location>
</feature>
<evidence type="ECO:0000256" key="6">
    <source>
        <dbReference type="SAM" id="Phobius"/>
    </source>
</evidence>
<feature type="transmembrane region" description="Helical" evidence="6">
    <location>
        <begin position="273"/>
        <end position="296"/>
    </location>
</feature>
<feature type="transmembrane region" description="Helical" evidence="6">
    <location>
        <begin position="187"/>
        <end position="208"/>
    </location>
</feature>
<gene>
    <name evidence="7" type="ORF">SAMN05421818_1017</name>
</gene>
<sequence>MSIYKKIFKQTAIYGLAAVFPKVIGFFLVPFHTEVMQNDAYGQYNVVYAILMFFNVILAFGMETAFFRFYNLRENKKEVFNNALLFLSVTTLLFLGIALLTEDFWANFLNIPKEILQYVIWILVLDALVIIPFAKLRANQRPMIYSAIRIGNVCIYTFLNVFFLYFLPKLSIAYPETIFNKIYIENYQVSYIFIANLVASLLTFIVFYKDYLTIKWKFNKVLGKEMMRYGVPIMIGGLAFAINESFDKILLERLLPADIALSEVGKYAACYKLGLFMVLFRQAYTLGIEPFFFNYAKNDDAPTKYATITKYFTIFGSAILLGVIVFSDVLKVLFIRNESYWDAMAVVPLILLANFCMGIYTNLSVWYKLRDKTMVGAYISIFGAILTLIFNYLLIPFWGYIGSAIATLIAYASMMLISYLMGQKYYPIPYDKKAIAGYLGLAVILSFGYFYFFRENYFIGITALLVYAFIVFKSEQKIIKSILKR</sequence>
<feature type="transmembrane region" description="Helical" evidence="6">
    <location>
        <begin position="400"/>
        <end position="422"/>
    </location>
</feature>
<proteinExistence type="predicted"/>
<keyword evidence="5 6" id="KW-0472">Membrane</keyword>
<organism evidence="7 8">
    <name type="scientific">Myroides phaeus</name>
    <dbReference type="NCBI Taxonomy" id="702745"/>
    <lineage>
        <taxon>Bacteria</taxon>
        <taxon>Pseudomonadati</taxon>
        <taxon>Bacteroidota</taxon>
        <taxon>Flavobacteriia</taxon>
        <taxon>Flavobacteriales</taxon>
        <taxon>Flavobacteriaceae</taxon>
        <taxon>Myroides</taxon>
    </lineage>
</organism>
<feature type="transmembrane region" description="Helical" evidence="6">
    <location>
        <begin position="375"/>
        <end position="394"/>
    </location>
</feature>
<dbReference type="InterPro" id="IPR050833">
    <property type="entry name" value="Poly_Biosynth_Transport"/>
</dbReference>
<evidence type="ECO:0000313" key="8">
    <source>
        <dbReference type="Proteomes" id="UP000243588"/>
    </source>
</evidence>
<feature type="transmembrane region" description="Helical" evidence="6">
    <location>
        <begin position="229"/>
        <end position="246"/>
    </location>
</feature>
<dbReference type="RefSeq" id="WP_090404278.1">
    <property type="nucleotide sequence ID" value="NZ_FNDQ01000001.1"/>
</dbReference>
<feature type="transmembrane region" description="Helical" evidence="6">
    <location>
        <begin position="12"/>
        <end position="31"/>
    </location>
</feature>
<dbReference type="STRING" id="702745.SAMN05421818_1017"/>
<evidence type="ECO:0000256" key="2">
    <source>
        <dbReference type="ARBA" id="ARBA00022475"/>
    </source>
</evidence>
<evidence type="ECO:0000256" key="4">
    <source>
        <dbReference type="ARBA" id="ARBA00022989"/>
    </source>
</evidence>
<keyword evidence="4 6" id="KW-1133">Transmembrane helix</keyword>
<evidence type="ECO:0000313" key="7">
    <source>
        <dbReference type="EMBL" id="SDH25702.1"/>
    </source>
</evidence>
<feature type="transmembrane region" description="Helical" evidence="6">
    <location>
        <begin position="46"/>
        <end position="67"/>
    </location>
</feature>
<evidence type="ECO:0000256" key="3">
    <source>
        <dbReference type="ARBA" id="ARBA00022692"/>
    </source>
</evidence>
<accession>A0A1G8AXI3</accession>
<feature type="transmembrane region" description="Helical" evidence="6">
    <location>
        <begin position="339"/>
        <end position="363"/>
    </location>
</feature>
<dbReference type="Proteomes" id="UP000243588">
    <property type="component" value="Unassembled WGS sequence"/>
</dbReference>
<evidence type="ECO:0000256" key="5">
    <source>
        <dbReference type="ARBA" id="ARBA00023136"/>
    </source>
</evidence>
<protein>
    <submittedName>
        <fullName evidence="7">Membrane protein involved in the export of O-antigen and teichoic acid</fullName>
    </submittedName>
</protein>
<dbReference type="EMBL" id="FNDQ01000001">
    <property type="protein sequence ID" value="SDH25702.1"/>
    <property type="molecule type" value="Genomic_DNA"/>
</dbReference>
<feature type="transmembrane region" description="Helical" evidence="6">
    <location>
        <begin position="308"/>
        <end position="327"/>
    </location>
</feature>
<dbReference type="PANTHER" id="PTHR30250:SF11">
    <property type="entry name" value="O-ANTIGEN TRANSPORTER-RELATED"/>
    <property type="match status" value="1"/>
</dbReference>